<feature type="region of interest" description="Disordered" evidence="1">
    <location>
        <begin position="65"/>
        <end position="122"/>
    </location>
</feature>
<organism evidence="2 3">
    <name type="scientific">Neonectria ditissima</name>
    <dbReference type="NCBI Taxonomy" id="78410"/>
    <lineage>
        <taxon>Eukaryota</taxon>
        <taxon>Fungi</taxon>
        <taxon>Dikarya</taxon>
        <taxon>Ascomycota</taxon>
        <taxon>Pezizomycotina</taxon>
        <taxon>Sordariomycetes</taxon>
        <taxon>Hypocreomycetidae</taxon>
        <taxon>Hypocreales</taxon>
        <taxon>Nectriaceae</taxon>
        <taxon>Neonectria</taxon>
    </lineage>
</organism>
<dbReference type="Proteomes" id="UP000050424">
    <property type="component" value="Unassembled WGS sequence"/>
</dbReference>
<proteinExistence type="predicted"/>
<evidence type="ECO:0000313" key="3">
    <source>
        <dbReference type="Proteomes" id="UP000050424"/>
    </source>
</evidence>
<gene>
    <name evidence="2" type="ORF">AK830_g5146</name>
</gene>
<accession>A0A0P7BMG3</accession>
<evidence type="ECO:0000313" key="2">
    <source>
        <dbReference type="EMBL" id="KPM41446.1"/>
    </source>
</evidence>
<sequence length="122" mass="13359">MTKYYINIPPISHYNINNAEYNTRRIAILGCILCGKWRDAVYTMELHTGLANGLLEKFMTTLKEKAKTPKTPGSKKRNAFVIDDAPASESPSKRGRGSTCGRCGRGGGGTSETPTCRRSSCI</sequence>
<feature type="compositionally biased region" description="Polar residues" evidence="1">
    <location>
        <begin position="112"/>
        <end position="122"/>
    </location>
</feature>
<dbReference type="EMBL" id="LKCW01000065">
    <property type="protein sequence ID" value="KPM41446.1"/>
    <property type="molecule type" value="Genomic_DNA"/>
</dbReference>
<evidence type="ECO:0000256" key="1">
    <source>
        <dbReference type="SAM" id="MobiDB-lite"/>
    </source>
</evidence>
<reference evidence="2 3" key="1">
    <citation type="submission" date="2015-09" db="EMBL/GenBank/DDBJ databases">
        <title>Draft genome of a European isolate of the apple canker pathogen Neonectria ditissima.</title>
        <authorList>
            <person name="Gomez-Cortecero A."/>
            <person name="Harrison R.J."/>
            <person name="Armitage A.D."/>
        </authorList>
    </citation>
    <scope>NUCLEOTIDE SEQUENCE [LARGE SCALE GENOMIC DNA]</scope>
    <source>
        <strain evidence="2 3">R09/05</strain>
    </source>
</reference>
<protein>
    <submittedName>
        <fullName evidence="2">Uncharacterized protein</fullName>
    </submittedName>
</protein>
<comment type="caution">
    <text evidence="2">The sequence shown here is derived from an EMBL/GenBank/DDBJ whole genome shotgun (WGS) entry which is preliminary data.</text>
</comment>
<keyword evidence="3" id="KW-1185">Reference proteome</keyword>
<dbReference type="AlphaFoldDB" id="A0A0P7BMG3"/>
<name>A0A0P7BMG3_9HYPO</name>